<dbReference type="Proteomes" id="UP000016762">
    <property type="component" value="Unassembled WGS sequence"/>
</dbReference>
<dbReference type="EMBL" id="AWXE01000002">
    <property type="protein sequence ID" value="ERL47092.1"/>
    <property type="molecule type" value="Genomic_DNA"/>
</dbReference>
<comment type="caution">
    <text evidence="1">The sequence shown here is derived from an EMBL/GenBank/DDBJ whole genome shotgun (WGS) entry which is preliminary data.</text>
</comment>
<name>U2XPL9_9PROT</name>
<feature type="non-terminal residue" evidence="1">
    <location>
        <position position="1"/>
    </location>
</feature>
<organism evidence="1 2">
    <name type="scientific">Candidatus Micropelagius thuwalensis</name>
    <dbReference type="NCBI Taxonomy" id="1397666"/>
    <lineage>
        <taxon>Bacteria</taxon>
        <taxon>Pseudomonadati</taxon>
        <taxon>Pseudomonadota</taxon>
        <taxon>Alphaproteobacteria</taxon>
        <taxon>PS1 clade</taxon>
        <taxon>Candidatus Micropelagius</taxon>
    </lineage>
</organism>
<proteinExistence type="predicted"/>
<protein>
    <submittedName>
        <fullName evidence="1">Glutamate synthase large subunit protein</fullName>
        <ecNumber evidence="1">1.4.1.13</ecNumber>
    </submittedName>
</protein>
<gene>
    <name evidence="1" type="primary">gltB</name>
    <name evidence="1" type="ORF">RS24_00812</name>
</gene>
<dbReference type="GO" id="GO:0004355">
    <property type="term" value="F:glutamate synthase (NADPH) activity"/>
    <property type="evidence" value="ECO:0007669"/>
    <property type="project" value="UniProtKB-EC"/>
</dbReference>
<keyword evidence="2" id="KW-1185">Reference proteome</keyword>
<dbReference type="EC" id="1.4.1.13" evidence="1"/>
<reference evidence="1 2" key="1">
    <citation type="journal article" date="2014" name="FEMS Microbiol. Ecol.">
        <title>Genomic differentiation among two strains of the PS1 clade isolated from geographically separated marine habitats.</title>
        <authorList>
            <person name="Jimenez-Infante F."/>
            <person name="Ngugi D.K."/>
            <person name="Alam I."/>
            <person name="Rashid M."/>
            <person name="Baalawi W."/>
            <person name="Kamau A.A."/>
            <person name="Bajic V.B."/>
            <person name="Stingl U."/>
        </authorList>
    </citation>
    <scope>NUCLEOTIDE SEQUENCE [LARGE SCALE GENOMIC DNA]</scope>
    <source>
        <strain evidence="1 2">RS24</strain>
    </source>
</reference>
<evidence type="ECO:0000313" key="1">
    <source>
        <dbReference type="EMBL" id="ERL47092.1"/>
    </source>
</evidence>
<dbReference type="RefSeq" id="WP_021776849.1">
    <property type="nucleotide sequence ID" value="NZ_AWXE01000002.1"/>
</dbReference>
<accession>U2XPL9</accession>
<evidence type="ECO:0000313" key="2">
    <source>
        <dbReference type="Proteomes" id="UP000016762"/>
    </source>
</evidence>
<keyword evidence="1" id="KW-0560">Oxidoreductase</keyword>
<dbReference type="AlphaFoldDB" id="U2XPL9"/>
<dbReference type="STRING" id="1397666.RS24_00812"/>
<sequence length="76" mass="8679">DTLCEGIQSLILDNSKKSTIRVFKEKKDISTSEIFELIANQSGHSLRSFCFPPIIIKIFCRLLFLKKIRAESFGKS</sequence>